<comment type="similarity">
    <text evidence="3">Belongs to the GPI inositol-deacylase family.</text>
</comment>
<dbReference type="InterPro" id="IPR014752">
    <property type="entry name" value="Arrestin-like_C"/>
</dbReference>
<evidence type="ECO:0000256" key="3">
    <source>
        <dbReference type="RuleBase" id="RU365011"/>
    </source>
</evidence>
<keyword evidence="3" id="KW-0472">Membrane</keyword>
<evidence type="ECO:0000256" key="4">
    <source>
        <dbReference type="SAM" id="MobiDB-lite"/>
    </source>
</evidence>
<organism evidence="7 8">
    <name type="scientific">Fusarium denticulatum</name>
    <dbReference type="NCBI Taxonomy" id="48507"/>
    <lineage>
        <taxon>Eukaryota</taxon>
        <taxon>Fungi</taxon>
        <taxon>Dikarya</taxon>
        <taxon>Ascomycota</taxon>
        <taxon>Pezizomycotina</taxon>
        <taxon>Sordariomycetes</taxon>
        <taxon>Hypocreomycetidae</taxon>
        <taxon>Hypocreales</taxon>
        <taxon>Nectriaceae</taxon>
        <taxon>Fusarium</taxon>
        <taxon>Fusarium fujikuroi species complex</taxon>
    </lineage>
</organism>
<keyword evidence="3" id="KW-0813">Transport</keyword>
<keyword evidence="8" id="KW-1185">Reference proteome</keyword>
<dbReference type="InterPro" id="IPR029058">
    <property type="entry name" value="AB_hydrolase_fold"/>
</dbReference>
<dbReference type="GO" id="GO:0005789">
    <property type="term" value="C:endoplasmic reticulum membrane"/>
    <property type="evidence" value="ECO:0007669"/>
    <property type="project" value="UniProtKB-SubCell"/>
</dbReference>
<dbReference type="GO" id="GO:0070086">
    <property type="term" value="P:ubiquitin-dependent endocytosis"/>
    <property type="evidence" value="ECO:0007669"/>
    <property type="project" value="TreeGrafter"/>
</dbReference>
<dbReference type="EC" id="3.1.-.-" evidence="3"/>
<dbReference type="Gene3D" id="2.60.40.640">
    <property type="match status" value="1"/>
</dbReference>
<dbReference type="InterPro" id="IPR050357">
    <property type="entry name" value="Arrestin_domain-protein"/>
</dbReference>
<keyword evidence="3" id="KW-0653">Protein transport</keyword>
<keyword evidence="3" id="KW-0256">Endoplasmic reticulum</keyword>
<feature type="region of interest" description="Disordered" evidence="4">
    <location>
        <begin position="235"/>
        <end position="267"/>
    </location>
</feature>
<evidence type="ECO:0000259" key="6">
    <source>
        <dbReference type="Pfam" id="PF07819"/>
    </source>
</evidence>
<dbReference type="GO" id="GO:0030674">
    <property type="term" value="F:protein-macromolecule adaptor activity"/>
    <property type="evidence" value="ECO:0007669"/>
    <property type="project" value="TreeGrafter"/>
</dbReference>
<protein>
    <recommendedName>
        <fullName evidence="2 3">GPI inositol-deacylase</fullName>
        <ecNumber evidence="3">3.1.-.-</ecNumber>
    </recommendedName>
</protein>
<dbReference type="Pfam" id="PF00339">
    <property type="entry name" value="Arrestin_N"/>
    <property type="match status" value="1"/>
</dbReference>
<dbReference type="Pfam" id="PF07819">
    <property type="entry name" value="PGAP1"/>
    <property type="match status" value="1"/>
</dbReference>
<dbReference type="SUPFAM" id="SSF53474">
    <property type="entry name" value="alpha/beta-Hydrolases"/>
    <property type="match status" value="1"/>
</dbReference>
<accession>A0A8H5XFA9</accession>
<dbReference type="CDD" id="cd22952">
    <property type="entry name" value="ART10-like"/>
    <property type="match status" value="1"/>
</dbReference>
<dbReference type="InterPro" id="IPR011021">
    <property type="entry name" value="Arrestin-like_N"/>
</dbReference>
<keyword evidence="3" id="KW-0378">Hydrolase</keyword>
<comment type="caution">
    <text evidence="7">The sequence shown here is derived from an EMBL/GenBank/DDBJ whole genome shotgun (WGS) entry which is preliminary data.</text>
</comment>
<dbReference type="GO" id="GO:0016788">
    <property type="term" value="F:hydrolase activity, acting on ester bonds"/>
    <property type="evidence" value="ECO:0007669"/>
    <property type="project" value="InterPro"/>
</dbReference>
<sequence>MSIRIALDNQPEFYTNLDLVQGRIILGLNRAEQIGSIVVKLEGESGTALQAPNAFDPQNMARLQPSPQRPPGSTAAENHKILYKLQQVFPDDYYASSSNPYGAYPLQAGEHEFPFKFKLPINNACSDPMAMSKIGGMANVGGFGGGGMFGIGGVRVMDGSKQLYLRHVTRTLPPSLTGYPMEAEIRYYIKVTIQRPGLLKENWRYQIGLKFLPIEPPRPKPTTQEAFARRPFTFRPMTPQAEKKRSSLFNFGSGTDSKSASTPEPSVDISPAPAIEISARLPHPSVLTCNKPVPLRLIAKKLNNNPEQVYLVSFQMELIGRTDVRALELQNQKINRWVVVSNPNINIPLTTGPADEVGSELVIPDHVWKNLPLPNTVAPSFVTCNLSRRYELELKLGLAWGKPKKGITNKSPPVILLPLHFAQVEVYSGITPPPELVESARSTRPGRATFTNNVPPRLPPRQNSVSSAPVSAQQQRPSQTPNQVPPQPAHDPLYPPQLAPGQEAPPYDDAPPSYDEAIAENLAGPFDGMQARPAYSGVTNENAPKTPKYPIVLAHGLFGFAELRLSPYFPAVEYWHGIRDALSAQGATVLTPTVPPSSSIADRATALRSALEAHAPMPEAVTIVAHSMGGLDARYMLSHLAPLPVRVAAVVTVATPHRGSAFADYLLDEEVSPLNHYLPQLYQTFEKAGLGTAAFSQLTRRYMAEEFNPSTPDQPDVRYFSYGAAVERPALLSPFRHPHAIMTQAEGPNDGLVSVESSHWGTYKGTLLGVSHLDLINWSNRVGWTVREWMGIKKNFNAIAFYLDIADMLAKEATLPRTLDENPPSSTFVPRDPVIALAVDKRGIVGHPMCRRRHLVGTPRLPEAHSPKTLMTMPQVTLHSP</sequence>
<evidence type="ECO:0000256" key="1">
    <source>
        <dbReference type="ARBA" id="ARBA00003496"/>
    </source>
</evidence>
<feature type="domain" description="Arrestin-like N-terminal" evidence="5">
    <location>
        <begin position="4"/>
        <end position="126"/>
    </location>
</feature>
<dbReference type="Gene3D" id="3.40.50.1820">
    <property type="entry name" value="alpha/beta hydrolase"/>
    <property type="match status" value="1"/>
</dbReference>
<dbReference type="PANTHER" id="PTHR11188:SF166">
    <property type="entry name" value="ARRESTIN (OR S-ANTIGEN), N-TERMINAL DOMAIN PROTEIN (AFU_ORTHOLOGUE AFUA_7G02050)"/>
    <property type="match status" value="1"/>
</dbReference>
<comment type="subcellular location">
    <subcellularLocation>
        <location evidence="3">Endoplasmic reticulum membrane</location>
    </subcellularLocation>
</comment>
<feature type="compositionally biased region" description="Low complexity" evidence="4">
    <location>
        <begin position="462"/>
        <end position="479"/>
    </location>
</feature>
<name>A0A8H5XFA9_9HYPO</name>
<evidence type="ECO:0000259" key="5">
    <source>
        <dbReference type="Pfam" id="PF00339"/>
    </source>
</evidence>
<dbReference type="GO" id="GO:0005886">
    <property type="term" value="C:plasma membrane"/>
    <property type="evidence" value="ECO:0007669"/>
    <property type="project" value="TreeGrafter"/>
</dbReference>
<reference evidence="7 8" key="1">
    <citation type="submission" date="2020-05" db="EMBL/GenBank/DDBJ databases">
        <title>Identification and distribution of gene clusters putatively required for synthesis of sphingolipid metabolism inhibitors in phylogenetically diverse species of the filamentous fungus Fusarium.</title>
        <authorList>
            <person name="Kim H.-S."/>
            <person name="Busman M."/>
            <person name="Brown D.W."/>
            <person name="Divon H."/>
            <person name="Uhlig S."/>
            <person name="Proctor R.H."/>
        </authorList>
    </citation>
    <scope>NUCLEOTIDE SEQUENCE [LARGE SCALE GENOMIC DNA]</scope>
    <source>
        <strain evidence="7 8">NRRL 25311</strain>
    </source>
</reference>
<dbReference type="InterPro" id="IPR012908">
    <property type="entry name" value="PGAP1-ab_dom-like"/>
</dbReference>
<proteinExistence type="inferred from homology"/>
<dbReference type="EMBL" id="JAAOAK010000061">
    <property type="protein sequence ID" value="KAF5692648.1"/>
    <property type="molecule type" value="Genomic_DNA"/>
</dbReference>
<dbReference type="AlphaFoldDB" id="A0A8H5XFA9"/>
<evidence type="ECO:0000313" key="8">
    <source>
        <dbReference type="Proteomes" id="UP000562682"/>
    </source>
</evidence>
<evidence type="ECO:0000256" key="2">
    <source>
        <dbReference type="ARBA" id="ARBA00015856"/>
    </source>
</evidence>
<dbReference type="Proteomes" id="UP000562682">
    <property type="component" value="Unassembled WGS sequence"/>
</dbReference>
<feature type="domain" description="GPI inositol-deacylase PGAP1-like alpha/beta" evidence="6">
    <location>
        <begin position="611"/>
        <end position="662"/>
    </location>
</feature>
<gene>
    <name evidence="7" type="ORF">FDENT_2706</name>
</gene>
<feature type="compositionally biased region" description="Polar residues" evidence="4">
    <location>
        <begin position="247"/>
        <end position="264"/>
    </location>
</feature>
<dbReference type="PANTHER" id="PTHR11188">
    <property type="entry name" value="ARRESTIN DOMAIN CONTAINING PROTEIN"/>
    <property type="match status" value="1"/>
</dbReference>
<feature type="compositionally biased region" description="Low complexity" evidence="4">
    <location>
        <begin position="504"/>
        <end position="515"/>
    </location>
</feature>
<comment type="function">
    <text evidence="1 3">Involved in inositol deacylation of GPI-anchored proteins which plays important roles in the quality control and ER-associated degradation of GPI-anchored proteins.</text>
</comment>
<feature type="region of interest" description="Disordered" evidence="4">
    <location>
        <begin position="437"/>
        <end position="515"/>
    </location>
</feature>
<dbReference type="GO" id="GO:0031625">
    <property type="term" value="F:ubiquitin protein ligase binding"/>
    <property type="evidence" value="ECO:0007669"/>
    <property type="project" value="TreeGrafter"/>
</dbReference>
<dbReference type="GO" id="GO:0005829">
    <property type="term" value="C:cytosol"/>
    <property type="evidence" value="ECO:0007669"/>
    <property type="project" value="TreeGrafter"/>
</dbReference>
<feature type="compositionally biased region" description="Pro residues" evidence="4">
    <location>
        <begin position="483"/>
        <end position="498"/>
    </location>
</feature>
<evidence type="ECO:0000313" key="7">
    <source>
        <dbReference type="EMBL" id="KAF5692648.1"/>
    </source>
</evidence>